<reference evidence="2 3" key="1">
    <citation type="submission" date="2016-10" db="EMBL/GenBank/DDBJ databases">
        <authorList>
            <person name="de Groot N.N."/>
        </authorList>
    </citation>
    <scope>NUCLEOTIDE SEQUENCE [LARGE SCALE GENOMIC DNA]</scope>
    <source>
        <strain evidence="2 3">CGMCC 4.3510</strain>
    </source>
</reference>
<feature type="domain" description="NAD-dependent epimerase/dehydratase" evidence="1">
    <location>
        <begin position="3"/>
        <end position="218"/>
    </location>
</feature>
<dbReference type="EMBL" id="FONG01000008">
    <property type="protein sequence ID" value="SFF08458.1"/>
    <property type="molecule type" value="Genomic_DNA"/>
</dbReference>
<proteinExistence type="predicted"/>
<keyword evidence="3" id="KW-1185">Reference proteome</keyword>
<gene>
    <name evidence="2" type="ORF">SAMN05216251_10854</name>
</gene>
<dbReference type="InterPro" id="IPR051783">
    <property type="entry name" value="NAD(P)-dependent_oxidoreduct"/>
</dbReference>
<dbReference type="Proteomes" id="UP000199323">
    <property type="component" value="Unassembled WGS sequence"/>
</dbReference>
<organism evidence="2 3">
    <name type="scientific">Actinacidiphila alni</name>
    <dbReference type="NCBI Taxonomy" id="380248"/>
    <lineage>
        <taxon>Bacteria</taxon>
        <taxon>Bacillati</taxon>
        <taxon>Actinomycetota</taxon>
        <taxon>Actinomycetes</taxon>
        <taxon>Kitasatosporales</taxon>
        <taxon>Streptomycetaceae</taxon>
        <taxon>Actinacidiphila</taxon>
    </lineage>
</organism>
<accession>A0A1I2FUF1</accession>
<dbReference type="OrthoDB" id="9787292at2"/>
<name>A0A1I2FUF1_9ACTN</name>
<evidence type="ECO:0000313" key="2">
    <source>
        <dbReference type="EMBL" id="SFF08458.1"/>
    </source>
</evidence>
<dbReference type="GO" id="GO:0005737">
    <property type="term" value="C:cytoplasm"/>
    <property type="evidence" value="ECO:0007669"/>
    <property type="project" value="TreeGrafter"/>
</dbReference>
<dbReference type="InterPro" id="IPR036291">
    <property type="entry name" value="NAD(P)-bd_dom_sf"/>
</dbReference>
<evidence type="ECO:0000259" key="1">
    <source>
        <dbReference type="Pfam" id="PF01370"/>
    </source>
</evidence>
<dbReference type="PANTHER" id="PTHR48079:SF6">
    <property type="entry name" value="NAD(P)-BINDING DOMAIN-CONTAINING PROTEIN-RELATED"/>
    <property type="match status" value="1"/>
</dbReference>
<dbReference type="Gene3D" id="3.40.50.720">
    <property type="entry name" value="NAD(P)-binding Rossmann-like Domain"/>
    <property type="match status" value="1"/>
</dbReference>
<dbReference type="RefSeq" id="WP_093714059.1">
    <property type="nucleotide sequence ID" value="NZ_FONG01000008.1"/>
</dbReference>
<dbReference type="InterPro" id="IPR001509">
    <property type="entry name" value="Epimerase_deHydtase"/>
</dbReference>
<dbReference type="SUPFAM" id="SSF51735">
    <property type="entry name" value="NAD(P)-binding Rossmann-fold domains"/>
    <property type="match status" value="1"/>
</dbReference>
<dbReference type="STRING" id="380248.SAMN05216251_10854"/>
<dbReference type="Pfam" id="PF01370">
    <property type="entry name" value="Epimerase"/>
    <property type="match status" value="1"/>
</dbReference>
<evidence type="ECO:0000313" key="3">
    <source>
        <dbReference type="Proteomes" id="UP000199323"/>
    </source>
</evidence>
<sequence length="319" mass="33059">MRVLVAGSTGVIGAALVPRLVAAGHEVLALVRPGRDTGALVAAGADPVVADVLERRCLLRAVRVCGPPDAVVQLVTATPSVPGSGRPEVLRTDGTRNLIDAAPEARFISQGLAYGYRPGPGAADEDAPLWHEGAPRRLRPVLAALAESEARTLRAGGLVLRLGHLYGPGSAYAADGAFTRRVRAGKVPLVGGGRAVFSFTHVQDVAGAVTAALARPRLTGILNIVDDTPTPVHRWLPELAGLLDAPAPRPTSAALTRLTSGAWPVAHLDRLRGATNHRARTLLDWHPRHPSPAEGLAAELCPRINVSASTRGAGPGRGG</sequence>
<protein>
    <submittedName>
        <fullName evidence="2">Nucleoside-diphosphate-sugar epimerase</fullName>
    </submittedName>
</protein>
<dbReference type="PANTHER" id="PTHR48079">
    <property type="entry name" value="PROTEIN YEEZ"/>
    <property type="match status" value="1"/>
</dbReference>
<dbReference type="AlphaFoldDB" id="A0A1I2FUF1"/>
<dbReference type="GO" id="GO:0004029">
    <property type="term" value="F:aldehyde dehydrogenase (NAD+) activity"/>
    <property type="evidence" value="ECO:0007669"/>
    <property type="project" value="TreeGrafter"/>
</dbReference>